<evidence type="ECO:0000313" key="2">
    <source>
        <dbReference type="EMBL" id="KXZ41415.1"/>
    </source>
</evidence>
<evidence type="ECO:0000256" key="1">
    <source>
        <dbReference type="SAM" id="Phobius"/>
    </source>
</evidence>
<evidence type="ECO:0000313" key="3">
    <source>
        <dbReference type="Proteomes" id="UP000075714"/>
    </source>
</evidence>
<dbReference type="EMBL" id="LSYV01000479">
    <property type="protein sequence ID" value="KXZ41415.1"/>
    <property type="molecule type" value="Genomic_DNA"/>
</dbReference>
<proteinExistence type="predicted"/>
<organism evidence="2 3">
    <name type="scientific">Gonium pectorale</name>
    <name type="common">Green alga</name>
    <dbReference type="NCBI Taxonomy" id="33097"/>
    <lineage>
        <taxon>Eukaryota</taxon>
        <taxon>Viridiplantae</taxon>
        <taxon>Chlorophyta</taxon>
        <taxon>core chlorophytes</taxon>
        <taxon>Chlorophyceae</taxon>
        <taxon>CS clade</taxon>
        <taxon>Chlamydomonadales</taxon>
        <taxon>Volvocaceae</taxon>
        <taxon>Gonium</taxon>
    </lineage>
</organism>
<keyword evidence="1" id="KW-1133">Transmembrane helix</keyword>
<sequence>MQLTLGTVIVCLFVFVRPMRFVQSCLAATLYVVASLLVSQDNHVGTKLLGCAMLCGSVLWGAVLAGCVVSVRRGCCGTLSAPSGEPWLGLGHVVVVVVCV</sequence>
<keyword evidence="3" id="KW-1185">Reference proteome</keyword>
<name>A0A150FW35_GONPE</name>
<feature type="transmembrane region" description="Helical" evidence="1">
    <location>
        <begin position="51"/>
        <end position="71"/>
    </location>
</feature>
<dbReference type="OrthoDB" id="549343at2759"/>
<gene>
    <name evidence="2" type="ORF">GPECTOR_482g420</name>
</gene>
<comment type="caution">
    <text evidence="2">The sequence shown here is derived from an EMBL/GenBank/DDBJ whole genome shotgun (WGS) entry which is preliminary data.</text>
</comment>
<protein>
    <submittedName>
        <fullName evidence="2">Uncharacterized protein</fullName>
    </submittedName>
</protein>
<keyword evidence="1" id="KW-0812">Transmembrane</keyword>
<accession>A0A150FW35</accession>
<dbReference type="AlphaFoldDB" id="A0A150FW35"/>
<keyword evidence="1" id="KW-0472">Membrane</keyword>
<reference evidence="3" key="1">
    <citation type="journal article" date="2016" name="Nat. Commun.">
        <title>The Gonium pectorale genome demonstrates co-option of cell cycle regulation during the evolution of multicellularity.</title>
        <authorList>
            <person name="Hanschen E.R."/>
            <person name="Marriage T.N."/>
            <person name="Ferris P.J."/>
            <person name="Hamaji T."/>
            <person name="Toyoda A."/>
            <person name="Fujiyama A."/>
            <person name="Neme R."/>
            <person name="Noguchi H."/>
            <person name="Minakuchi Y."/>
            <person name="Suzuki M."/>
            <person name="Kawai-Toyooka H."/>
            <person name="Smith D.R."/>
            <person name="Sparks H."/>
            <person name="Anderson J."/>
            <person name="Bakaric R."/>
            <person name="Luria V."/>
            <person name="Karger A."/>
            <person name="Kirschner M.W."/>
            <person name="Durand P.M."/>
            <person name="Michod R.E."/>
            <person name="Nozaki H."/>
            <person name="Olson B.J."/>
        </authorList>
    </citation>
    <scope>NUCLEOTIDE SEQUENCE [LARGE SCALE GENOMIC DNA]</scope>
    <source>
        <strain evidence="3">NIES-2863</strain>
    </source>
</reference>
<dbReference type="Proteomes" id="UP000075714">
    <property type="component" value="Unassembled WGS sequence"/>
</dbReference>